<dbReference type="EnsemblMetazoa" id="CLYHEMT026208.1">
    <property type="protein sequence ID" value="CLYHEMP026208.1"/>
    <property type="gene ID" value="CLYHEMG026208"/>
</dbReference>
<keyword evidence="3" id="KW-1185">Reference proteome</keyword>
<name>A0A7M5XMU0_9CNID</name>
<dbReference type="AlphaFoldDB" id="A0A7M5XMU0"/>
<evidence type="ECO:0000256" key="1">
    <source>
        <dbReference type="SAM" id="MobiDB-lite"/>
    </source>
</evidence>
<dbReference type="RefSeq" id="XP_066929095.1">
    <property type="nucleotide sequence ID" value="XM_067072994.1"/>
</dbReference>
<evidence type="ECO:0000313" key="2">
    <source>
        <dbReference type="EnsemblMetazoa" id="CLYHEMP026208.1"/>
    </source>
</evidence>
<feature type="region of interest" description="Disordered" evidence="1">
    <location>
        <begin position="30"/>
        <end position="81"/>
    </location>
</feature>
<evidence type="ECO:0000313" key="3">
    <source>
        <dbReference type="Proteomes" id="UP000594262"/>
    </source>
</evidence>
<organism evidence="2 3">
    <name type="scientific">Clytia hemisphaerica</name>
    <dbReference type="NCBI Taxonomy" id="252671"/>
    <lineage>
        <taxon>Eukaryota</taxon>
        <taxon>Metazoa</taxon>
        <taxon>Cnidaria</taxon>
        <taxon>Hydrozoa</taxon>
        <taxon>Hydroidolina</taxon>
        <taxon>Leptothecata</taxon>
        <taxon>Obeliida</taxon>
        <taxon>Clytiidae</taxon>
        <taxon>Clytia</taxon>
    </lineage>
</organism>
<accession>A0A7M5XMU0</accession>
<proteinExistence type="predicted"/>
<feature type="compositionally biased region" description="Basic and acidic residues" evidence="1">
    <location>
        <begin position="36"/>
        <end position="48"/>
    </location>
</feature>
<dbReference type="Proteomes" id="UP000594262">
    <property type="component" value="Unplaced"/>
</dbReference>
<sequence length="260" mass="29310">MIIRMGAYVAKEEDESLEIATPHFEKYGNLVSSTSDDPRSPAIDDVKRTPLVFRDQIEDPRSPPSGYERTPVFSIPEPGTPKMRFKMDNLGFEDSPLSSVTEKLSAIRISEKQNDTSEDISNENLTPEMDAQYLEDDIPKGIGEIESPISSKTNSELSPLIKDKNVKKLRNRKSNASNKNKNALLKQALFKPYVDNESSEMKSSIKYDTVNKQRRPLSNKSINLVLNNPNVDDASTDIKKDKLQPFSFEKAIDKENMPVL</sequence>
<protein>
    <submittedName>
        <fullName evidence="2">Uncharacterized protein</fullName>
    </submittedName>
</protein>
<dbReference type="GeneID" id="136816667"/>
<reference evidence="2" key="1">
    <citation type="submission" date="2021-01" db="UniProtKB">
        <authorList>
            <consortium name="EnsemblMetazoa"/>
        </authorList>
    </citation>
    <scope>IDENTIFICATION</scope>
</reference>